<dbReference type="STRING" id="1291518.A0A0D9NI00"/>
<accession>A0A0D9NI00</accession>
<comment type="similarity">
    <text evidence="1 2">Belongs to the small heat shock protein (HSP20) family.</text>
</comment>
<evidence type="ECO:0000313" key="5">
    <source>
        <dbReference type="Proteomes" id="UP000054544"/>
    </source>
</evidence>
<dbReference type="Gene3D" id="2.60.40.790">
    <property type="match status" value="1"/>
</dbReference>
<name>A0A0D9NI00_METAN</name>
<dbReference type="EMBL" id="KE384809">
    <property type="protein sequence ID" value="KJK73531.1"/>
    <property type="molecule type" value="Genomic_DNA"/>
</dbReference>
<dbReference type="PROSITE" id="PS01031">
    <property type="entry name" value="SHSP"/>
    <property type="match status" value="1"/>
</dbReference>
<dbReference type="InterPro" id="IPR008978">
    <property type="entry name" value="HSP20-like_chaperone"/>
</dbReference>
<organism evidence="4 5">
    <name type="scientific">Metarhizium anisopliae BRIP 53293</name>
    <dbReference type="NCBI Taxonomy" id="1291518"/>
    <lineage>
        <taxon>Eukaryota</taxon>
        <taxon>Fungi</taxon>
        <taxon>Dikarya</taxon>
        <taxon>Ascomycota</taxon>
        <taxon>Pezizomycotina</taxon>
        <taxon>Sordariomycetes</taxon>
        <taxon>Hypocreomycetidae</taxon>
        <taxon>Hypocreales</taxon>
        <taxon>Clavicipitaceae</taxon>
        <taxon>Metarhizium</taxon>
    </lineage>
</organism>
<evidence type="ECO:0000256" key="1">
    <source>
        <dbReference type="PROSITE-ProRule" id="PRU00285"/>
    </source>
</evidence>
<protein>
    <recommendedName>
        <fullName evidence="3">SHSP domain-containing protein</fullName>
    </recommendedName>
</protein>
<evidence type="ECO:0000259" key="3">
    <source>
        <dbReference type="PROSITE" id="PS01031"/>
    </source>
</evidence>
<proteinExistence type="inferred from homology"/>
<reference evidence="5" key="1">
    <citation type="journal article" date="2014" name="BMC Genomics">
        <title>The genome sequence of the biocontrol fungus Metarhizium anisopliae and comparative genomics of Metarhizium species.</title>
        <authorList>
            <person name="Pattemore J.A."/>
            <person name="Hane J.K."/>
            <person name="Williams A.H."/>
            <person name="Wilson B.A."/>
            <person name="Stodart B.J."/>
            <person name="Ash G.J."/>
        </authorList>
    </citation>
    <scope>NUCLEOTIDE SEQUENCE [LARGE SCALE GENOMIC DNA]</scope>
    <source>
        <strain evidence="5">BRIP 53293</strain>
    </source>
</reference>
<dbReference type="InterPro" id="IPR002068">
    <property type="entry name" value="A-crystallin/Hsp20_dom"/>
</dbReference>
<sequence length="187" mass="20532">MPLPELTPPTLPHNLFLIEDDNSCIYTSGHVSSPHCPKSSGTVTAVNHKIWHNHIMCFVCGSYTKNGVPYFEPTADVFRTIDAAIVQVDIPGAKREDTTVKWDAQHGILEICGLVPRLEGEHIVQIPVSDGRKTGNFERSILLSELLRIDKEEIAGTEATSTLENGVLVVTIPVTKKEGEIHNIGIM</sequence>
<dbReference type="SUPFAM" id="SSF49764">
    <property type="entry name" value="HSP20-like chaperones"/>
    <property type="match status" value="1"/>
</dbReference>
<dbReference type="CDD" id="cd06464">
    <property type="entry name" value="ACD_sHsps-like"/>
    <property type="match status" value="1"/>
</dbReference>
<feature type="domain" description="SHSP" evidence="3">
    <location>
        <begin position="65"/>
        <end position="187"/>
    </location>
</feature>
<evidence type="ECO:0000313" key="4">
    <source>
        <dbReference type="EMBL" id="KJK73531.1"/>
    </source>
</evidence>
<dbReference type="Proteomes" id="UP000054544">
    <property type="component" value="Unassembled WGS sequence"/>
</dbReference>
<evidence type="ECO:0000256" key="2">
    <source>
        <dbReference type="RuleBase" id="RU003616"/>
    </source>
</evidence>
<dbReference type="AlphaFoldDB" id="A0A0D9NI00"/>
<gene>
    <name evidence="4" type="ORF">H634G_11217</name>
</gene>
<dbReference type="Pfam" id="PF00011">
    <property type="entry name" value="HSP20"/>
    <property type="match status" value="1"/>
</dbReference>
<keyword evidence="5" id="KW-1185">Reference proteome</keyword>